<evidence type="ECO:0000313" key="8">
    <source>
        <dbReference type="Proteomes" id="UP000002494"/>
    </source>
</evidence>
<gene>
    <name evidence="7 9" type="primary">Defb15</name>
    <name evidence="10" type="synonym">Defb34</name>
    <name evidence="10" type="synonym">LOC120097516</name>
</gene>
<comment type="similarity">
    <text evidence="2 6">Belongs to the beta-defensin family.</text>
</comment>
<dbReference type="CTD" id="246082"/>
<proteinExistence type="inferred from homology"/>
<sequence>MDTVLTLTALQVMKTFLFLFAVFFFLDPAKNAFFDEKCSRINGRCTESCLKNEELIALCQKNLKCCVTVQPCGRDKGDELDEDSGYNRTRG</sequence>
<dbReference type="Proteomes" id="UP000002494">
    <property type="component" value="Chromosome 16"/>
</dbReference>
<dbReference type="GO" id="GO:0045087">
    <property type="term" value="P:innate immune response"/>
    <property type="evidence" value="ECO:0007669"/>
    <property type="project" value="InterPro"/>
</dbReference>
<keyword evidence="4" id="KW-0732">Signal</keyword>
<dbReference type="GO" id="GO:0042742">
    <property type="term" value="P:defense response to bacterium"/>
    <property type="evidence" value="ECO:0007669"/>
    <property type="project" value="UniProtKB-UniRule"/>
</dbReference>
<accession>A0A0G2JSX4</accession>
<comment type="subcellular location">
    <subcellularLocation>
        <location evidence="1 6">Secreted</location>
    </subcellularLocation>
</comment>
<evidence type="ECO:0000256" key="4">
    <source>
        <dbReference type="ARBA" id="ARBA00022729"/>
    </source>
</evidence>
<evidence type="ECO:0000256" key="3">
    <source>
        <dbReference type="ARBA" id="ARBA00022525"/>
    </source>
</evidence>
<dbReference type="Gene3D" id="3.10.360.10">
    <property type="entry name" value="Antimicrobial Peptide, Beta-defensin 2, Chain A"/>
    <property type="match status" value="1"/>
</dbReference>
<dbReference type="RGD" id="41124527">
    <property type="gene designation" value="Defb34"/>
</dbReference>
<evidence type="ECO:0000256" key="1">
    <source>
        <dbReference type="ARBA" id="ARBA00004613"/>
    </source>
</evidence>
<dbReference type="KEGG" id="rno:641645"/>
<evidence type="ECO:0000313" key="10">
    <source>
        <dbReference type="RGD" id="41124527"/>
    </source>
</evidence>
<organism evidence="7 8">
    <name type="scientific">Rattus norvegicus</name>
    <name type="common">Rat</name>
    <dbReference type="NCBI Taxonomy" id="10116"/>
    <lineage>
        <taxon>Eukaryota</taxon>
        <taxon>Metazoa</taxon>
        <taxon>Chordata</taxon>
        <taxon>Craniata</taxon>
        <taxon>Vertebrata</taxon>
        <taxon>Euteleostomi</taxon>
        <taxon>Mammalia</taxon>
        <taxon>Eutheria</taxon>
        <taxon>Euarchontoglires</taxon>
        <taxon>Glires</taxon>
        <taxon>Rodentia</taxon>
        <taxon>Myomorpha</taxon>
        <taxon>Muroidea</taxon>
        <taxon>Muridae</taxon>
        <taxon>Murinae</taxon>
        <taxon>Rattus</taxon>
    </lineage>
</organism>
<dbReference type="Ensembl" id="ENSRNOT00000058066.2">
    <property type="protein sequence ID" value="ENSRNOP00000054874.1"/>
    <property type="gene ID" value="ENSRNOG00000065276.1"/>
</dbReference>
<comment type="function">
    <text evidence="6">Has antibacterial activity.</text>
</comment>
<dbReference type="GeneID" id="641645"/>
<dbReference type="RefSeq" id="NP_001032609.2">
    <property type="nucleotide sequence ID" value="NM_001037520.2"/>
</dbReference>
<dbReference type="InterPro" id="IPR025933">
    <property type="entry name" value="Beta_defensin_dom"/>
</dbReference>
<evidence type="ECO:0000256" key="5">
    <source>
        <dbReference type="ARBA" id="ARBA00023157"/>
    </source>
</evidence>
<evidence type="ECO:0000313" key="7">
    <source>
        <dbReference type="Ensembl" id="ENSRNOP00000054874.1"/>
    </source>
</evidence>
<dbReference type="GO" id="GO:0005576">
    <property type="term" value="C:extracellular region"/>
    <property type="evidence" value="ECO:0007669"/>
    <property type="project" value="UniProtKB-SubCell"/>
</dbReference>
<dbReference type="AlphaFoldDB" id="A0A0G2JSX4"/>
<dbReference type="OMA" id="RGTCKNN"/>
<keyword evidence="5" id="KW-1015">Disulfide bond</keyword>
<reference evidence="7" key="1">
    <citation type="journal article" date="2004" name="Nature">
        <title>Genome sequence of the Brown Norway rat yields insights into mammalian evolution.</title>
        <authorList>
            <consortium name="Rat Genome Sequencing Project Consortium"/>
            <person name="Gibbs R.A."/>
            <person name="Weinstock G.M."/>
            <person name="Metzker M.L."/>
            <person name="Muzny D.M."/>
            <person name="Sodergren E.J."/>
            <person name="Scherer S."/>
            <person name="Scott G."/>
            <person name="Steffen D."/>
            <person name="Worley K.C."/>
            <person name="Burch P.E."/>
            <person name="Okwuonu G."/>
            <person name="Hines S."/>
            <person name="Lewis L."/>
            <person name="Deramo C."/>
            <person name="Delgado O."/>
            <person name="Dugan-Rocha S."/>
            <person name="Miner G."/>
            <person name="Morgan M."/>
            <person name="Hawes A."/>
            <person name="Gill R."/>
            <person name="Holt R.A."/>
            <person name="Adams M.D."/>
            <person name="Amanatides P.G."/>
            <person name="Baden-Tillson H."/>
            <person name="Barnstead M."/>
            <person name="Chin S."/>
            <person name="Evans C.A."/>
            <person name="Ferriera S."/>
            <person name="Fosler C."/>
            <person name="Glodek A."/>
            <person name="Gu Z."/>
            <person name="Jennings D."/>
            <person name="Kraft C.L."/>
            <person name="Nguyen T."/>
            <person name="Pfannkoch C.M."/>
            <person name="Sitter C."/>
            <person name="Sutton G.G."/>
            <person name="Venter J.C."/>
            <person name="Woodage T."/>
            <person name="Smith D."/>
            <person name="Lee H.-M."/>
            <person name="Gustafson E."/>
            <person name="Cahill P."/>
            <person name="Kana A."/>
            <person name="Doucette-Stamm L."/>
            <person name="Weinstock K."/>
            <person name="Fechtel K."/>
            <person name="Weiss R.B."/>
            <person name="Dunn D.M."/>
            <person name="Green E.D."/>
            <person name="Blakesley R.W."/>
            <person name="Bouffard G.G."/>
            <person name="De Jong P.J."/>
            <person name="Osoegawa K."/>
            <person name="Zhu B."/>
            <person name="Marra M."/>
            <person name="Schein J."/>
            <person name="Bosdet I."/>
            <person name="Fjell C."/>
            <person name="Jones S."/>
            <person name="Krzywinski M."/>
            <person name="Mathewson C."/>
            <person name="Siddiqui A."/>
            <person name="Wye N."/>
            <person name="McPherson J."/>
            <person name="Zhao S."/>
            <person name="Fraser C.M."/>
            <person name="Shetty J."/>
            <person name="Shatsman S."/>
            <person name="Geer K."/>
            <person name="Chen Y."/>
            <person name="Abramzon S."/>
            <person name="Nierman W.C."/>
            <person name="Havlak P.H."/>
            <person name="Chen R."/>
            <person name="Durbin K.J."/>
            <person name="Egan A."/>
            <person name="Ren Y."/>
            <person name="Song X.-Z."/>
            <person name="Li B."/>
            <person name="Liu Y."/>
            <person name="Qin X."/>
            <person name="Cawley S."/>
            <person name="Cooney A.J."/>
            <person name="D'Souza L.M."/>
            <person name="Martin K."/>
            <person name="Wu J.Q."/>
            <person name="Gonzalez-Garay M.L."/>
            <person name="Jackson A.R."/>
            <person name="Kalafus K.J."/>
            <person name="McLeod M.P."/>
            <person name="Milosavljevic A."/>
            <person name="Virk D."/>
            <person name="Volkov A."/>
            <person name="Wheeler D.A."/>
            <person name="Zhang Z."/>
            <person name="Bailey J.A."/>
            <person name="Eichler E.E."/>
            <person name="Tuzun E."/>
            <person name="Birney E."/>
            <person name="Mongin E."/>
            <person name="Ureta-Vidal A."/>
            <person name="Woodwark C."/>
            <person name="Zdobnov E."/>
            <person name="Bork P."/>
            <person name="Suyama M."/>
            <person name="Torrents D."/>
            <person name="Alexandersson M."/>
            <person name="Trask B.J."/>
            <person name="Young J.M."/>
            <person name="Huang H."/>
            <person name="Wang H."/>
            <person name="Xing H."/>
            <person name="Daniels S."/>
            <person name="Gietzen D."/>
            <person name="Schmidt J."/>
            <person name="Stevens K."/>
            <person name="Vitt U."/>
            <person name="Wingrove J."/>
            <person name="Camara F."/>
            <person name="Mar Alba M."/>
            <person name="Abril J.F."/>
            <person name="Guigo R."/>
            <person name="Smit A."/>
            <person name="Dubchak I."/>
            <person name="Rubin E.M."/>
            <person name="Couronne O."/>
            <person name="Poliakov A."/>
            <person name="Huebner N."/>
            <person name="Ganten D."/>
            <person name="Goesele C."/>
            <person name="Hummel O."/>
            <person name="Kreitler T."/>
            <person name="Lee Y.-A."/>
            <person name="Monti J."/>
            <person name="Schulz H."/>
            <person name="Zimdahl H."/>
            <person name="Himmelbauer H."/>
            <person name="Lehrach H."/>
            <person name="Jacob H.J."/>
            <person name="Bromberg S."/>
            <person name="Gullings-Handley J."/>
            <person name="Jensen-Seaman M.I."/>
            <person name="Kwitek A.E."/>
            <person name="Lazar J."/>
            <person name="Pasko D."/>
            <person name="Tonellato P.J."/>
            <person name="Twigger S."/>
            <person name="Ponting C.P."/>
            <person name="Duarte J.M."/>
            <person name="Rice S."/>
            <person name="Goodstadt L."/>
            <person name="Beatson S.A."/>
            <person name="Emes R.D."/>
            <person name="Winter E.E."/>
            <person name="Webber C."/>
            <person name="Brandt P."/>
            <person name="Nyakatura G."/>
            <person name="Adetobi M."/>
            <person name="Chiaromonte F."/>
            <person name="Elnitski L."/>
            <person name="Eswara P."/>
            <person name="Hardison R.C."/>
            <person name="Hou M."/>
            <person name="Kolbe D."/>
            <person name="Makova K."/>
            <person name="Miller W."/>
            <person name="Nekrutenko A."/>
            <person name="Riemer C."/>
            <person name="Schwartz S."/>
            <person name="Taylor J."/>
            <person name="Yang S."/>
            <person name="Zhang Y."/>
            <person name="Lindpaintner K."/>
            <person name="Andrews T.D."/>
            <person name="Caccamo M."/>
            <person name="Clamp M."/>
            <person name="Clarke L."/>
            <person name="Curwen V."/>
            <person name="Durbin R.M."/>
            <person name="Eyras E."/>
            <person name="Searle S.M."/>
            <person name="Cooper G.M."/>
            <person name="Batzoglou S."/>
            <person name="Brudno M."/>
            <person name="Sidow A."/>
            <person name="Stone E.A."/>
            <person name="Payseur B.A."/>
            <person name="Bourque G."/>
            <person name="Lopez-Otin C."/>
            <person name="Puente X.S."/>
            <person name="Chakrabarti K."/>
            <person name="Chatterji S."/>
            <person name="Dewey C."/>
            <person name="Pachter L."/>
            <person name="Bray N."/>
            <person name="Yap V.B."/>
            <person name="Caspi A."/>
            <person name="Tesler G."/>
            <person name="Pevzner P.A."/>
            <person name="Haussler D."/>
            <person name="Roskin K.M."/>
            <person name="Baertsch R."/>
            <person name="Clawson H."/>
            <person name="Furey T.S."/>
            <person name="Hinrichs A.S."/>
            <person name="Karolchik D."/>
            <person name="Kent W.J."/>
            <person name="Rosenbloom K.R."/>
            <person name="Trumbower H."/>
            <person name="Weirauch M."/>
            <person name="Cooper D.N."/>
            <person name="Stenson P.D."/>
            <person name="Ma B."/>
            <person name="Brent M."/>
            <person name="Arumugam M."/>
            <person name="Shteynberg D."/>
            <person name="Copley R.R."/>
            <person name="Taylor M.S."/>
            <person name="Riethman H."/>
            <person name="Mudunuri U."/>
            <person name="Peterson J."/>
            <person name="Guyer M."/>
            <person name="Felsenfeld A."/>
            <person name="Old S."/>
            <person name="Mockrin S."/>
            <person name="Collins F.S."/>
        </authorList>
    </citation>
    <scope>NUCLEOTIDE SEQUENCE [LARGE SCALE GENOMIC DNA]</scope>
    <source>
        <strain evidence="7">Brown Norway</strain>
    </source>
</reference>
<keyword evidence="3 6" id="KW-0964">Secreted</keyword>
<dbReference type="Bgee" id="ENSRNOG00000045897">
    <property type="expression patterns" value="Expressed in kidney"/>
</dbReference>
<protein>
    <recommendedName>
        <fullName evidence="6">Beta-defensin</fullName>
    </recommendedName>
</protein>
<name>A0A0G2JSX4_RAT</name>
<dbReference type="OrthoDB" id="9603676at2759"/>
<evidence type="ECO:0000256" key="6">
    <source>
        <dbReference type="RuleBase" id="RU231113"/>
    </source>
</evidence>
<dbReference type="SMR" id="A0A0G2JSX4"/>
<dbReference type="VEuPathDB" id="HostDB:ENSRNOG00000065710"/>
<keyword evidence="6" id="KW-0211">Defensin</keyword>
<keyword evidence="6" id="KW-0929">Antimicrobial</keyword>
<reference evidence="7" key="2">
    <citation type="submission" date="2025-03" db="UniProtKB">
        <authorList>
            <consortium name="Ensembl"/>
        </authorList>
    </citation>
    <scope>IDENTIFICATION</scope>
    <source>
        <strain evidence="7">Brown Norway</strain>
    </source>
</reference>
<keyword evidence="8" id="KW-1185">Reference proteome</keyword>
<evidence type="ECO:0000313" key="9">
    <source>
        <dbReference type="RGD" id="1563061"/>
    </source>
</evidence>
<dbReference type="AGR" id="RGD:41124527"/>
<dbReference type="GeneTree" id="ENSGT00950000183398"/>
<dbReference type="RGD" id="1563061">
    <property type="gene designation" value="Defb15"/>
</dbReference>
<evidence type="ECO:0000256" key="2">
    <source>
        <dbReference type="ARBA" id="ARBA00007371"/>
    </source>
</evidence>
<keyword evidence="6" id="KW-0044">Antibiotic</keyword>
<dbReference type="Pfam" id="PF13841">
    <property type="entry name" value="Defensin_beta_2"/>
    <property type="match status" value="1"/>
</dbReference>